<dbReference type="HAMAP" id="MF_00274">
    <property type="entry name" value="DNA_YbaB_EbfC"/>
    <property type="match status" value="1"/>
</dbReference>
<proteinExistence type="inferred from homology"/>
<dbReference type="PIRSF" id="PIRSF004555">
    <property type="entry name" value="UCP004555"/>
    <property type="match status" value="1"/>
</dbReference>
<evidence type="ECO:0000313" key="5">
    <source>
        <dbReference type="Proteomes" id="UP001634747"/>
    </source>
</evidence>
<dbReference type="Proteomes" id="UP001634747">
    <property type="component" value="Unassembled WGS sequence"/>
</dbReference>
<organism evidence="4 5">
    <name type="scientific">Terriglobus aquaticus</name>
    <dbReference type="NCBI Taxonomy" id="940139"/>
    <lineage>
        <taxon>Bacteria</taxon>
        <taxon>Pseudomonadati</taxon>
        <taxon>Acidobacteriota</taxon>
        <taxon>Terriglobia</taxon>
        <taxon>Terriglobales</taxon>
        <taxon>Acidobacteriaceae</taxon>
        <taxon>Terriglobus</taxon>
    </lineage>
</organism>
<sequence length="105" mass="11172">MDMSKLQEMLGQAQQMQSSMEQKMSQTVAEASSGGGLVTARVNGRKELLRLKIDPTALSASGSDVEMLEDLITAAINEAGRKADQQMQSASQDMLGGLDLNNLLG</sequence>
<evidence type="ECO:0000313" key="4">
    <source>
        <dbReference type="EMBL" id="MFN2976035.1"/>
    </source>
</evidence>
<dbReference type="Gene3D" id="3.30.1310.10">
    <property type="entry name" value="Nucleoid-associated protein YbaB-like domain"/>
    <property type="match status" value="1"/>
</dbReference>
<gene>
    <name evidence="4" type="ORF">ACK2TP_09695</name>
</gene>
<reference evidence="4 5" key="1">
    <citation type="submission" date="2024-12" db="EMBL/GenBank/DDBJ databases">
        <authorList>
            <person name="Lee Y."/>
        </authorList>
    </citation>
    <scope>NUCLEOTIDE SEQUENCE [LARGE SCALE GENOMIC DNA]</scope>
    <source>
        <strain evidence="4 5">03SUJ4</strain>
    </source>
</reference>
<dbReference type="RefSeq" id="WP_263412469.1">
    <property type="nucleotide sequence ID" value="NZ_BAABBH010000001.1"/>
</dbReference>
<name>A0ABW9KN64_9BACT</name>
<comment type="subunit">
    <text evidence="2">Homodimer.</text>
</comment>
<keyword evidence="1 2" id="KW-0238">DNA-binding</keyword>
<dbReference type="InterPro" id="IPR004401">
    <property type="entry name" value="YbaB/EbfC"/>
</dbReference>
<dbReference type="PANTHER" id="PTHR33449">
    <property type="entry name" value="NUCLEOID-ASSOCIATED PROTEIN YBAB"/>
    <property type="match status" value="1"/>
</dbReference>
<evidence type="ECO:0000256" key="1">
    <source>
        <dbReference type="ARBA" id="ARBA00023125"/>
    </source>
</evidence>
<keyword evidence="5" id="KW-1185">Reference proteome</keyword>
<dbReference type="Pfam" id="PF02575">
    <property type="entry name" value="YbaB_DNA_bd"/>
    <property type="match status" value="1"/>
</dbReference>
<comment type="caution">
    <text evidence="4">The sequence shown here is derived from an EMBL/GenBank/DDBJ whole genome shotgun (WGS) entry which is preliminary data.</text>
</comment>
<feature type="region of interest" description="Disordered" evidence="3">
    <location>
        <begin position="1"/>
        <end position="36"/>
    </location>
</feature>
<dbReference type="SUPFAM" id="SSF82607">
    <property type="entry name" value="YbaB-like"/>
    <property type="match status" value="1"/>
</dbReference>
<comment type="subcellular location">
    <subcellularLocation>
        <location evidence="2">Cytoplasm</location>
        <location evidence="2">Nucleoid</location>
    </subcellularLocation>
</comment>
<evidence type="ECO:0000256" key="3">
    <source>
        <dbReference type="SAM" id="MobiDB-lite"/>
    </source>
</evidence>
<protein>
    <recommendedName>
        <fullName evidence="2">Nucleoid-associated protein ACK2TP_09695</fullName>
    </recommendedName>
</protein>
<feature type="compositionally biased region" description="Low complexity" evidence="3">
    <location>
        <begin position="12"/>
        <end position="26"/>
    </location>
</feature>
<dbReference type="NCBIfam" id="TIGR00103">
    <property type="entry name" value="DNA_YbaB_EbfC"/>
    <property type="match status" value="1"/>
</dbReference>
<accession>A0ABW9KN64</accession>
<dbReference type="PANTHER" id="PTHR33449:SF1">
    <property type="entry name" value="NUCLEOID-ASSOCIATED PROTEIN YBAB"/>
    <property type="match status" value="1"/>
</dbReference>
<keyword evidence="2" id="KW-0963">Cytoplasm</keyword>
<dbReference type="EMBL" id="JBJYXY010000001">
    <property type="protein sequence ID" value="MFN2976035.1"/>
    <property type="molecule type" value="Genomic_DNA"/>
</dbReference>
<dbReference type="InterPro" id="IPR036894">
    <property type="entry name" value="YbaB-like_sf"/>
</dbReference>
<evidence type="ECO:0000256" key="2">
    <source>
        <dbReference type="HAMAP-Rule" id="MF_00274"/>
    </source>
</evidence>
<comment type="function">
    <text evidence="2">Binds to DNA and alters its conformation. May be involved in regulation of gene expression, nucleoid organization and DNA protection.</text>
</comment>
<comment type="similarity">
    <text evidence="2">Belongs to the YbaB/EbfC family.</text>
</comment>